<sequence length="160" mass="18459">HNLDSIRTLCSRCILLRNGRKIIDEKTDLVINSYLKDIYKENITGYVFKNDLSKEAVITRVEINSEQGNQSGFLADKEINVNVEFEINTPIQALLCLMVTDKENSPYIFSSEKDDRPDNEQSLKSYQKGLYRALITIPPNTFIPGFYDFKLQIDQPFIKT</sequence>
<accession>A0A2H0PX04</accession>
<gene>
    <name evidence="1" type="ORF">COV41_02340</name>
</gene>
<dbReference type="AlphaFoldDB" id="A0A2H0PX04"/>
<comment type="caution">
    <text evidence="1">The sequence shown here is derived from an EMBL/GenBank/DDBJ whole genome shotgun (WGS) entry which is preliminary data.</text>
</comment>
<organism evidence="1 2">
    <name type="scientific">Candidatus Brennerbacteria bacterium CG11_big_fil_rev_8_21_14_0_20_43_10</name>
    <dbReference type="NCBI Taxonomy" id="1974523"/>
    <lineage>
        <taxon>Bacteria</taxon>
        <taxon>Candidatus Brenneribacteriota</taxon>
    </lineage>
</organism>
<reference evidence="1 2" key="1">
    <citation type="submission" date="2017-09" db="EMBL/GenBank/DDBJ databases">
        <title>Depth-based differentiation of microbial function through sediment-hosted aquifers and enrichment of novel symbionts in the deep terrestrial subsurface.</title>
        <authorList>
            <person name="Probst A.J."/>
            <person name="Ladd B."/>
            <person name="Jarett J.K."/>
            <person name="Geller-Mcgrath D.E."/>
            <person name="Sieber C.M."/>
            <person name="Emerson J.B."/>
            <person name="Anantharaman K."/>
            <person name="Thomas B.C."/>
            <person name="Malmstrom R."/>
            <person name="Stieglmeier M."/>
            <person name="Klingl A."/>
            <person name="Woyke T."/>
            <person name="Ryan C.M."/>
            <person name="Banfield J.F."/>
        </authorList>
    </citation>
    <scope>NUCLEOTIDE SEQUENCE [LARGE SCALE GENOMIC DNA]</scope>
    <source>
        <strain evidence="1">CG11_big_fil_rev_8_21_14_0_20_43_10</strain>
    </source>
</reference>
<feature type="non-terminal residue" evidence="1">
    <location>
        <position position="160"/>
    </location>
</feature>
<dbReference type="EMBL" id="PCXE01000043">
    <property type="protein sequence ID" value="PIR26046.1"/>
    <property type="molecule type" value="Genomic_DNA"/>
</dbReference>
<evidence type="ECO:0008006" key="3">
    <source>
        <dbReference type="Google" id="ProtNLM"/>
    </source>
</evidence>
<name>A0A2H0PX04_9BACT</name>
<evidence type="ECO:0000313" key="1">
    <source>
        <dbReference type="EMBL" id="PIR26046.1"/>
    </source>
</evidence>
<evidence type="ECO:0000313" key="2">
    <source>
        <dbReference type="Proteomes" id="UP000236846"/>
    </source>
</evidence>
<dbReference type="Proteomes" id="UP000236846">
    <property type="component" value="Unassembled WGS sequence"/>
</dbReference>
<protein>
    <recommendedName>
        <fullName evidence="3">Wzt C-terminal domain-containing protein</fullName>
    </recommendedName>
</protein>
<proteinExistence type="predicted"/>
<feature type="non-terminal residue" evidence="1">
    <location>
        <position position="1"/>
    </location>
</feature>